<dbReference type="AlphaFoldDB" id="A0A517ZH70"/>
<dbReference type="InterPro" id="IPR025875">
    <property type="entry name" value="Leu-rich_rpt_4"/>
</dbReference>
<keyword evidence="3" id="KW-0812">Transmembrane</keyword>
<proteinExistence type="predicted"/>
<keyword evidence="3" id="KW-0472">Membrane</keyword>
<dbReference type="InterPro" id="IPR001611">
    <property type="entry name" value="Leu-rich_rpt"/>
</dbReference>
<gene>
    <name evidence="4" type="ORF">Mal52_02460</name>
</gene>
<dbReference type="KEGG" id="sdyn:Mal52_02460"/>
<dbReference type="Proteomes" id="UP000319383">
    <property type="component" value="Chromosome"/>
</dbReference>
<dbReference type="Pfam" id="PF13516">
    <property type="entry name" value="LRR_6"/>
    <property type="match status" value="1"/>
</dbReference>
<reference evidence="4 5" key="1">
    <citation type="submission" date="2019-02" db="EMBL/GenBank/DDBJ databases">
        <title>Deep-cultivation of Planctomycetes and their phenomic and genomic characterization uncovers novel biology.</title>
        <authorList>
            <person name="Wiegand S."/>
            <person name="Jogler M."/>
            <person name="Boedeker C."/>
            <person name="Pinto D."/>
            <person name="Vollmers J."/>
            <person name="Rivas-Marin E."/>
            <person name="Kohn T."/>
            <person name="Peeters S.H."/>
            <person name="Heuer A."/>
            <person name="Rast P."/>
            <person name="Oberbeckmann S."/>
            <person name="Bunk B."/>
            <person name="Jeske O."/>
            <person name="Meyerdierks A."/>
            <person name="Storesund J.E."/>
            <person name="Kallscheuer N."/>
            <person name="Luecker S."/>
            <person name="Lage O.M."/>
            <person name="Pohl T."/>
            <person name="Merkel B.J."/>
            <person name="Hornburger P."/>
            <person name="Mueller R.-W."/>
            <person name="Bruemmer F."/>
            <person name="Labrenz M."/>
            <person name="Spormann A.M."/>
            <person name="Op den Camp H."/>
            <person name="Overmann J."/>
            <person name="Amann R."/>
            <person name="Jetten M.S.M."/>
            <person name="Mascher T."/>
            <person name="Medema M.H."/>
            <person name="Devos D.P."/>
            <person name="Kaster A.-K."/>
            <person name="Ovreas L."/>
            <person name="Rohde M."/>
            <person name="Galperin M.Y."/>
            <person name="Jogler C."/>
        </authorList>
    </citation>
    <scope>NUCLEOTIDE SEQUENCE [LARGE SCALE GENOMIC DNA]</scope>
    <source>
        <strain evidence="4 5">Mal52</strain>
    </source>
</reference>
<sequence length="347" mass="38793">MSTLESPPVHKRPNTWRWIALAILLLGAVVVVKVVIPVYRQERAIAKIESAGFGTIVQSERIGPDWLWKDVAPARWRGFDRVNEITQPRFIGFTMSMMIMNEYIGKPRRLCEITYSGVPKIDLVAADLQAVSGPSLRELDLRHMRVQPTILDGSSDATNLEYLDLAATNIDDHSLKQISQFDNLKFLYLEKTKITGAGLNYLGKLTSLQELALDDTDISDSGLLTLGNLHDLRKLWLSNTKITDDGLRALEKMPHLEILDLTGTNATDAGVRKFVSNHTSKLAALRSLFLYNTRITDQLLPHLRGLGKLEYLDLNGTAVTWKGIRTLEEKIPGCEIQGGLSTTLFTK</sequence>
<keyword evidence="1" id="KW-0433">Leucine-rich repeat</keyword>
<organism evidence="4 5">
    <name type="scientific">Symmachiella dynata</name>
    <dbReference type="NCBI Taxonomy" id="2527995"/>
    <lineage>
        <taxon>Bacteria</taxon>
        <taxon>Pseudomonadati</taxon>
        <taxon>Planctomycetota</taxon>
        <taxon>Planctomycetia</taxon>
        <taxon>Planctomycetales</taxon>
        <taxon>Planctomycetaceae</taxon>
        <taxon>Symmachiella</taxon>
    </lineage>
</organism>
<feature type="transmembrane region" description="Helical" evidence="3">
    <location>
        <begin position="16"/>
        <end position="39"/>
    </location>
</feature>
<evidence type="ECO:0000313" key="4">
    <source>
        <dbReference type="EMBL" id="QDU41792.1"/>
    </source>
</evidence>
<keyword evidence="2" id="KW-0677">Repeat</keyword>
<protein>
    <submittedName>
        <fullName evidence="4">Leucine Rich repeats (2 copies)</fullName>
    </submittedName>
</protein>
<evidence type="ECO:0000313" key="5">
    <source>
        <dbReference type="Proteomes" id="UP000319383"/>
    </source>
</evidence>
<name>A0A517ZH70_9PLAN</name>
<evidence type="ECO:0000256" key="3">
    <source>
        <dbReference type="SAM" id="Phobius"/>
    </source>
</evidence>
<evidence type="ECO:0000256" key="2">
    <source>
        <dbReference type="ARBA" id="ARBA00022737"/>
    </source>
</evidence>
<dbReference type="SUPFAM" id="SSF52047">
    <property type="entry name" value="RNI-like"/>
    <property type="match status" value="1"/>
</dbReference>
<dbReference type="InterPro" id="IPR032675">
    <property type="entry name" value="LRR_dom_sf"/>
</dbReference>
<evidence type="ECO:0000256" key="1">
    <source>
        <dbReference type="ARBA" id="ARBA00022614"/>
    </source>
</evidence>
<dbReference type="PANTHER" id="PTHR13318">
    <property type="entry name" value="PARTNER OF PAIRED, ISOFORM B-RELATED"/>
    <property type="match status" value="1"/>
</dbReference>
<dbReference type="GO" id="GO:0031146">
    <property type="term" value="P:SCF-dependent proteasomal ubiquitin-dependent protein catabolic process"/>
    <property type="evidence" value="ECO:0007669"/>
    <property type="project" value="TreeGrafter"/>
</dbReference>
<dbReference type="Pfam" id="PF12799">
    <property type="entry name" value="LRR_4"/>
    <property type="match status" value="1"/>
</dbReference>
<keyword evidence="5" id="KW-1185">Reference proteome</keyword>
<dbReference type="RefSeq" id="WP_145373785.1">
    <property type="nucleotide sequence ID" value="NZ_CP036276.1"/>
</dbReference>
<keyword evidence="3" id="KW-1133">Transmembrane helix</keyword>
<dbReference type="EMBL" id="CP036276">
    <property type="protein sequence ID" value="QDU41792.1"/>
    <property type="molecule type" value="Genomic_DNA"/>
</dbReference>
<accession>A0A517ZH70</accession>
<dbReference type="GO" id="GO:0019005">
    <property type="term" value="C:SCF ubiquitin ligase complex"/>
    <property type="evidence" value="ECO:0007669"/>
    <property type="project" value="TreeGrafter"/>
</dbReference>
<dbReference type="Gene3D" id="3.80.10.10">
    <property type="entry name" value="Ribonuclease Inhibitor"/>
    <property type="match status" value="2"/>
</dbReference>